<dbReference type="AlphaFoldDB" id="A0AAD1RI98"/>
<accession>A0AAD1RI98</accession>
<evidence type="ECO:0000313" key="3">
    <source>
        <dbReference type="Proteomes" id="UP001295444"/>
    </source>
</evidence>
<dbReference type="Pfam" id="PF23735">
    <property type="entry name" value="KIF9"/>
    <property type="match status" value="1"/>
</dbReference>
<dbReference type="Proteomes" id="UP001295444">
    <property type="component" value="Chromosome 02"/>
</dbReference>
<dbReference type="InterPro" id="IPR056524">
    <property type="entry name" value="KIF6/9_C"/>
</dbReference>
<dbReference type="EMBL" id="OW240913">
    <property type="protein sequence ID" value="CAH2256227.1"/>
    <property type="molecule type" value="Genomic_DNA"/>
</dbReference>
<proteinExistence type="predicted"/>
<sequence length="211" mass="23863">MLKKEKKRAEDAIFEINSSGNHHRFGVSDVSAGNVSQQSPGSVGVQVERDGSNLEQRFTAQHRKTARDPMSMGRQEAFEIFKRDYSDRVTIEDNKELLKLRDCKADSRYCKVTAREYKVHLRDCKADARDCKADARDCKADARDCKADSRDYKATPDSASPNPEMLATSPRIPRILKELRPSYEGSRWTRIAITVADVICVGKYSLNGPQF</sequence>
<name>A0AAD1RI98_PELCU</name>
<keyword evidence="3" id="KW-1185">Reference proteome</keyword>
<evidence type="ECO:0000259" key="1">
    <source>
        <dbReference type="Pfam" id="PF23735"/>
    </source>
</evidence>
<gene>
    <name evidence="2" type="ORF">PECUL_23A037189</name>
</gene>
<evidence type="ECO:0000313" key="2">
    <source>
        <dbReference type="EMBL" id="CAH2256227.1"/>
    </source>
</evidence>
<reference evidence="2" key="1">
    <citation type="submission" date="2022-03" db="EMBL/GenBank/DDBJ databases">
        <authorList>
            <person name="Alioto T."/>
            <person name="Alioto T."/>
            <person name="Gomez Garrido J."/>
        </authorList>
    </citation>
    <scope>NUCLEOTIDE SEQUENCE</scope>
</reference>
<protein>
    <recommendedName>
        <fullName evidence="1">Kinesin-like protein KIF6/9 C-terminal domain-containing protein</fullName>
    </recommendedName>
</protein>
<organism evidence="2 3">
    <name type="scientific">Pelobates cultripes</name>
    <name type="common">Western spadefoot toad</name>
    <dbReference type="NCBI Taxonomy" id="61616"/>
    <lineage>
        <taxon>Eukaryota</taxon>
        <taxon>Metazoa</taxon>
        <taxon>Chordata</taxon>
        <taxon>Craniata</taxon>
        <taxon>Vertebrata</taxon>
        <taxon>Euteleostomi</taxon>
        <taxon>Amphibia</taxon>
        <taxon>Batrachia</taxon>
        <taxon>Anura</taxon>
        <taxon>Pelobatoidea</taxon>
        <taxon>Pelobatidae</taxon>
        <taxon>Pelobates</taxon>
    </lineage>
</organism>
<feature type="domain" description="Kinesin-like protein KIF6/9 C-terminal" evidence="1">
    <location>
        <begin position="72"/>
        <end position="130"/>
    </location>
</feature>